<keyword evidence="2" id="KW-0472">Membrane</keyword>
<feature type="compositionally biased region" description="Polar residues" evidence="1">
    <location>
        <begin position="365"/>
        <end position="385"/>
    </location>
</feature>
<dbReference type="InterPro" id="IPR002889">
    <property type="entry name" value="WSC_carb-bd"/>
</dbReference>
<dbReference type="OrthoDB" id="5106279at2759"/>
<feature type="compositionally biased region" description="Low complexity" evidence="1">
    <location>
        <begin position="292"/>
        <end position="349"/>
    </location>
</feature>
<organism evidence="4 5">
    <name type="scientific">Fusarium tjaetaba</name>
    <dbReference type="NCBI Taxonomy" id="1567544"/>
    <lineage>
        <taxon>Eukaryota</taxon>
        <taxon>Fungi</taxon>
        <taxon>Dikarya</taxon>
        <taxon>Ascomycota</taxon>
        <taxon>Pezizomycotina</taxon>
        <taxon>Sordariomycetes</taxon>
        <taxon>Hypocreomycetidae</taxon>
        <taxon>Hypocreales</taxon>
        <taxon>Nectriaceae</taxon>
        <taxon>Fusarium</taxon>
        <taxon>Fusarium fujikuroi species complex</taxon>
    </lineage>
</organism>
<evidence type="ECO:0000256" key="2">
    <source>
        <dbReference type="SAM" id="Phobius"/>
    </source>
</evidence>
<evidence type="ECO:0000256" key="1">
    <source>
        <dbReference type="SAM" id="MobiDB-lite"/>
    </source>
</evidence>
<feature type="transmembrane region" description="Helical" evidence="2">
    <location>
        <begin position="50"/>
        <end position="75"/>
    </location>
</feature>
<evidence type="ECO:0000259" key="3">
    <source>
        <dbReference type="PROSITE" id="PS51212"/>
    </source>
</evidence>
<protein>
    <submittedName>
        <fullName evidence="4">TWF1-twinfilin an actin monomer sequestering</fullName>
    </submittedName>
</protein>
<keyword evidence="5" id="KW-1185">Reference proteome</keyword>
<dbReference type="EMBL" id="JAAQRI010000073">
    <property type="protein sequence ID" value="KAF5641917.1"/>
    <property type="molecule type" value="Genomic_DNA"/>
</dbReference>
<proteinExistence type="predicted"/>
<accession>A0A8H5S0L5</accession>
<dbReference type="SMART" id="SM00321">
    <property type="entry name" value="WSC"/>
    <property type="match status" value="1"/>
</dbReference>
<comment type="caution">
    <text evidence="4">The sequence shown here is derived from an EMBL/GenBank/DDBJ whole genome shotgun (WGS) entry which is preliminary data.</text>
</comment>
<reference evidence="4 5" key="1">
    <citation type="submission" date="2020-05" db="EMBL/GenBank/DDBJ databases">
        <title>Identification and distribution of gene clusters putatively required for synthesis of sphingolipid metabolism inhibitors in phylogenetically diverse species of the filamentous fungus Fusarium.</title>
        <authorList>
            <person name="Kim H.-S."/>
            <person name="Busman M."/>
            <person name="Brown D.W."/>
            <person name="Divon H."/>
            <person name="Uhlig S."/>
            <person name="Proctor R.H."/>
        </authorList>
    </citation>
    <scope>NUCLEOTIDE SEQUENCE [LARGE SCALE GENOMIC DNA]</scope>
    <source>
        <strain evidence="4 5">NRRL 66243</strain>
    </source>
</reference>
<feature type="domain" description="WSC" evidence="3">
    <location>
        <begin position="124"/>
        <end position="216"/>
    </location>
</feature>
<feature type="transmembrane region" description="Helical" evidence="2">
    <location>
        <begin position="95"/>
        <end position="116"/>
    </location>
</feature>
<dbReference type="GeneID" id="59302525"/>
<gene>
    <name evidence="4" type="ORF">FTJAE_3907</name>
</gene>
<dbReference type="AlphaFoldDB" id="A0A8H5S0L5"/>
<dbReference type="PROSITE" id="PS51212">
    <property type="entry name" value="WSC"/>
    <property type="match status" value="1"/>
</dbReference>
<evidence type="ECO:0000313" key="5">
    <source>
        <dbReference type="Proteomes" id="UP000530670"/>
    </source>
</evidence>
<name>A0A8H5S0L5_9HYPO</name>
<feature type="region of interest" description="Disordered" evidence="1">
    <location>
        <begin position="282"/>
        <end position="385"/>
    </location>
</feature>
<evidence type="ECO:0000313" key="4">
    <source>
        <dbReference type="EMBL" id="KAF5641917.1"/>
    </source>
</evidence>
<keyword evidence="2" id="KW-0812">Transmembrane</keyword>
<keyword evidence="2" id="KW-1133">Transmembrane helix</keyword>
<dbReference type="Proteomes" id="UP000530670">
    <property type="component" value="Unassembled WGS sequence"/>
</dbReference>
<dbReference type="Pfam" id="PF01822">
    <property type="entry name" value="WSC"/>
    <property type="match status" value="1"/>
</dbReference>
<sequence length="413" mass="43687">MRSSCSRFEARWSLAVIAVQRGKAGAATAPASSAKSEPPSEPRADHALNVLPHVIAFFFFFLPQFFLSIFLWSFILAINLNRETPLFCLSLSFRVLLHLIMFSQLFIFAFGVTAALGQTSYGEQFKYWGCATVDAAGFSNPVPLPNGILTPEACQAACAGHMFAAVSPDACRCGDDANAIKSVDEHSCNYPCTQDPNSPMCGGICPEGTPSISNLFIIEPAELQASEPVPQLENPLNQPVSINAVPASVAPQASFASDALPVATSSPLPGVPLSQSEVVQASPLSTEAVQQPPVTSVTPPSSTSIPSDPPVTSSDQPKQSPSPSTISFPSTLTLPSRVSPLAPAASAPESTKEVPRLPPKFRTEPPTSETLVTETGSLPSVAPTQVDVSESRRFEMSMLRTIGGLLFVVIMTI</sequence>
<dbReference type="RefSeq" id="XP_037209012.1">
    <property type="nucleotide sequence ID" value="XM_037350255.1"/>
</dbReference>